<proteinExistence type="inferred from homology"/>
<dbReference type="PANTHER" id="PTHR11705:SF143">
    <property type="entry name" value="SLL0236 PROTEIN"/>
    <property type="match status" value="1"/>
</dbReference>
<dbReference type="RefSeq" id="WP_147086787.1">
    <property type="nucleotide sequence ID" value="NZ_VORM01000011.1"/>
</dbReference>
<dbReference type="EMBL" id="VORO01000012">
    <property type="protein sequence ID" value="TXD88644.1"/>
    <property type="molecule type" value="Genomic_DNA"/>
</dbReference>
<dbReference type="Proteomes" id="UP000321578">
    <property type="component" value="Unassembled WGS sequence"/>
</dbReference>
<evidence type="ECO:0000256" key="6">
    <source>
        <dbReference type="ARBA" id="ARBA00023049"/>
    </source>
</evidence>
<sequence length="378" mass="42563">MNISEQKSLFERYKEPSIFGRYLNNSSLKTWRDKLSPKIRLNHLGVSVEHRVIISLTIGSGSTKIFLWSQMHGNESTTTKSVIDLLNVLSAENEFAAKILSRCTIKVIPILNPDGAEAYARVNANTIDLNRDAQALSQPESRILRDVFDRFKPDYCFNLHDQRSIFGAGACNASATVSFLSPAEDAEISLTPNRKKAMTLIAQMNANLQQQIPGQVGVYDDAYNANCVGDTFQALAPTILFEAGQFKQDYQREITRQFIFQSLLVAMEHIATPEVSTNDFSSYLDIPRNEKCFYDVIIRNTKQQDIAIQYEERLVGQSVDFVPKVVKIGPLNSEFAHLELQANNQQVLSEKKEVLKVGSEIVCVMMNNEKIALKPKFI</sequence>
<keyword evidence="10" id="KW-1185">Reference proteome</keyword>
<gene>
    <name evidence="9" type="ORF">ESY86_11795</name>
</gene>
<evidence type="ECO:0000256" key="3">
    <source>
        <dbReference type="ARBA" id="ARBA00022670"/>
    </source>
</evidence>
<dbReference type="Pfam" id="PF00246">
    <property type="entry name" value="Peptidase_M14"/>
    <property type="match status" value="1"/>
</dbReference>
<name>A0A5C6ZFK6_9FLAO</name>
<organism evidence="9 10">
    <name type="scientific">Subsaximicrobium wynnwilliamsii</name>
    <dbReference type="NCBI Taxonomy" id="291179"/>
    <lineage>
        <taxon>Bacteria</taxon>
        <taxon>Pseudomonadati</taxon>
        <taxon>Bacteroidota</taxon>
        <taxon>Flavobacteriia</taxon>
        <taxon>Flavobacteriales</taxon>
        <taxon>Flavobacteriaceae</taxon>
        <taxon>Subsaximicrobium</taxon>
    </lineage>
</organism>
<evidence type="ECO:0000313" key="10">
    <source>
        <dbReference type="Proteomes" id="UP000321578"/>
    </source>
</evidence>
<dbReference type="InterPro" id="IPR000834">
    <property type="entry name" value="Peptidase_M14"/>
</dbReference>
<comment type="caution">
    <text evidence="9">The sequence shown here is derived from an EMBL/GenBank/DDBJ whole genome shotgun (WGS) entry which is preliminary data.</text>
</comment>
<dbReference type="PANTHER" id="PTHR11705">
    <property type="entry name" value="PROTEASE FAMILY M14 CARBOXYPEPTIDASE A,B"/>
    <property type="match status" value="1"/>
</dbReference>
<reference evidence="9 10" key="1">
    <citation type="submission" date="2019-08" db="EMBL/GenBank/DDBJ databases">
        <title>Genomes of Subsaximicrobium wynnwilliamsii strains.</title>
        <authorList>
            <person name="Bowman J.P."/>
        </authorList>
    </citation>
    <scope>NUCLEOTIDE SEQUENCE [LARGE SCALE GENOMIC DNA]</scope>
    <source>
        <strain evidence="9 10">2-80-2</strain>
    </source>
</reference>
<dbReference type="GO" id="GO:0005615">
    <property type="term" value="C:extracellular space"/>
    <property type="evidence" value="ECO:0007669"/>
    <property type="project" value="TreeGrafter"/>
</dbReference>
<evidence type="ECO:0000256" key="1">
    <source>
        <dbReference type="ARBA" id="ARBA00001947"/>
    </source>
</evidence>
<dbReference type="Gene3D" id="3.40.630.10">
    <property type="entry name" value="Zn peptidases"/>
    <property type="match status" value="1"/>
</dbReference>
<keyword evidence="6" id="KW-0482">Metalloprotease</keyword>
<dbReference type="GO" id="GO:0008270">
    <property type="term" value="F:zinc ion binding"/>
    <property type="evidence" value="ECO:0007669"/>
    <property type="project" value="InterPro"/>
</dbReference>
<dbReference type="GO" id="GO:0006508">
    <property type="term" value="P:proteolysis"/>
    <property type="evidence" value="ECO:0007669"/>
    <property type="project" value="UniProtKB-KW"/>
</dbReference>
<dbReference type="AlphaFoldDB" id="A0A5C6ZFK6"/>
<feature type="domain" description="Peptidase M14" evidence="8">
    <location>
        <begin position="15"/>
        <end position="270"/>
    </location>
</feature>
<feature type="active site" description="Proton donor/acceptor" evidence="7">
    <location>
        <position position="242"/>
    </location>
</feature>
<evidence type="ECO:0000313" key="9">
    <source>
        <dbReference type="EMBL" id="TXD88644.1"/>
    </source>
</evidence>
<dbReference type="SUPFAM" id="SSF53187">
    <property type="entry name" value="Zn-dependent exopeptidases"/>
    <property type="match status" value="1"/>
</dbReference>
<keyword evidence="5" id="KW-0862">Zinc</keyword>
<keyword evidence="3" id="KW-0645">Protease</keyword>
<dbReference type="PROSITE" id="PS52035">
    <property type="entry name" value="PEPTIDASE_M14"/>
    <property type="match status" value="1"/>
</dbReference>
<evidence type="ECO:0000256" key="2">
    <source>
        <dbReference type="ARBA" id="ARBA00005988"/>
    </source>
</evidence>
<protein>
    <submittedName>
        <fullName evidence="9">Peptidase M14</fullName>
    </submittedName>
</protein>
<comment type="similarity">
    <text evidence="2 7">Belongs to the peptidase M14 family.</text>
</comment>
<keyword evidence="4" id="KW-0378">Hydrolase</keyword>
<evidence type="ECO:0000256" key="7">
    <source>
        <dbReference type="PROSITE-ProRule" id="PRU01379"/>
    </source>
</evidence>
<dbReference type="GO" id="GO:0004181">
    <property type="term" value="F:metallocarboxypeptidase activity"/>
    <property type="evidence" value="ECO:0007669"/>
    <property type="project" value="InterPro"/>
</dbReference>
<dbReference type="OrthoDB" id="1119199at2"/>
<evidence type="ECO:0000256" key="5">
    <source>
        <dbReference type="ARBA" id="ARBA00022833"/>
    </source>
</evidence>
<comment type="cofactor">
    <cofactor evidence="1">
        <name>Zn(2+)</name>
        <dbReference type="ChEBI" id="CHEBI:29105"/>
    </cofactor>
</comment>
<evidence type="ECO:0000259" key="8">
    <source>
        <dbReference type="PROSITE" id="PS52035"/>
    </source>
</evidence>
<accession>A0A5C6ZFK6</accession>
<evidence type="ECO:0000256" key="4">
    <source>
        <dbReference type="ARBA" id="ARBA00022801"/>
    </source>
</evidence>